<organism evidence="6 7">
    <name type="scientific">Candidatus Ryanbacteria bacterium CG10_big_fil_rev_8_21_14_0_10_43_42</name>
    <dbReference type="NCBI Taxonomy" id="1974864"/>
    <lineage>
        <taxon>Bacteria</taxon>
        <taxon>Candidatus Ryaniibacteriota</taxon>
    </lineage>
</organism>
<dbReference type="SUPFAM" id="SSF49764">
    <property type="entry name" value="HSP20-like chaperones"/>
    <property type="match status" value="1"/>
</dbReference>
<feature type="compositionally biased region" description="Basic and acidic residues" evidence="3">
    <location>
        <begin position="1"/>
        <end position="22"/>
    </location>
</feature>
<protein>
    <submittedName>
        <fullName evidence="6">Uncharacterized protein</fullName>
    </submittedName>
</protein>
<dbReference type="InterPro" id="IPR007052">
    <property type="entry name" value="CS_dom"/>
</dbReference>
<proteinExistence type="inferred from homology"/>
<dbReference type="InterPro" id="IPR008978">
    <property type="entry name" value="HSP20-like_chaperone"/>
</dbReference>
<evidence type="ECO:0000313" key="7">
    <source>
        <dbReference type="Proteomes" id="UP000229098"/>
    </source>
</evidence>
<dbReference type="Gene3D" id="2.60.40.790">
    <property type="match status" value="1"/>
</dbReference>
<evidence type="ECO:0000256" key="3">
    <source>
        <dbReference type="SAM" id="MobiDB-lite"/>
    </source>
</evidence>
<dbReference type="InterPro" id="IPR031107">
    <property type="entry name" value="Small_HSP"/>
</dbReference>
<feature type="region of interest" description="Disordered" evidence="3">
    <location>
        <begin position="1"/>
        <end position="55"/>
    </location>
</feature>
<evidence type="ECO:0000313" key="6">
    <source>
        <dbReference type="EMBL" id="PJE64247.1"/>
    </source>
</evidence>
<evidence type="ECO:0000256" key="1">
    <source>
        <dbReference type="PROSITE-ProRule" id="PRU00285"/>
    </source>
</evidence>
<dbReference type="AlphaFoldDB" id="A0A2M8KWG0"/>
<feature type="domain" description="SHSP" evidence="4">
    <location>
        <begin position="61"/>
        <end position="174"/>
    </location>
</feature>
<sequence>MSNDDRSFFEKLTGVHDEHTESKEEDDTDESPQAGVASTTIAIEDNGDDDNDGNKEWLEEVEDHEGQLTVDVYQTPSHIVIQAPMAGVKPDDVDVSITQDMITIRGKRAHHDEAKSDDHYYQELYWGLFSRSILLPEEVDSDNAEASFKHGLLTVKLPKLNKRSGTQRVRVKTKEE</sequence>
<reference evidence="7" key="1">
    <citation type="submission" date="2017-09" db="EMBL/GenBank/DDBJ databases">
        <title>Depth-based differentiation of microbial function through sediment-hosted aquifers and enrichment of novel symbionts in the deep terrestrial subsurface.</title>
        <authorList>
            <person name="Probst A.J."/>
            <person name="Ladd B."/>
            <person name="Jarett J.K."/>
            <person name="Geller-Mcgrath D.E."/>
            <person name="Sieber C.M.K."/>
            <person name="Emerson J.B."/>
            <person name="Anantharaman K."/>
            <person name="Thomas B.C."/>
            <person name="Malmstrom R."/>
            <person name="Stieglmeier M."/>
            <person name="Klingl A."/>
            <person name="Woyke T."/>
            <person name="Ryan C.M."/>
            <person name="Banfield J.F."/>
        </authorList>
    </citation>
    <scope>NUCLEOTIDE SEQUENCE [LARGE SCALE GENOMIC DNA]</scope>
</reference>
<dbReference type="CDD" id="cd06464">
    <property type="entry name" value="ACD_sHsps-like"/>
    <property type="match status" value="1"/>
</dbReference>
<comment type="caution">
    <text evidence="6">The sequence shown here is derived from an EMBL/GenBank/DDBJ whole genome shotgun (WGS) entry which is preliminary data.</text>
</comment>
<gene>
    <name evidence="6" type="ORF">COU90_04080</name>
</gene>
<evidence type="ECO:0000259" key="5">
    <source>
        <dbReference type="PROSITE" id="PS51203"/>
    </source>
</evidence>
<feature type="domain" description="CS" evidence="5">
    <location>
        <begin position="65"/>
        <end position="172"/>
    </location>
</feature>
<name>A0A2M8KWG0_9BACT</name>
<dbReference type="PROSITE" id="PS51203">
    <property type="entry name" value="CS"/>
    <property type="match status" value="1"/>
</dbReference>
<comment type="similarity">
    <text evidence="1 2">Belongs to the small heat shock protein (HSP20) family.</text>
</comment>
<dbReference type="PROSITE" id="PS01031">
    <property type="entry name" value="SHSP"/>
    <property type="match status" value="1"/>
</dbReference>
<dbReference type="Proteomes" id="UP000229098">
    <property type="component" value="Unassembled WGS sequence"/>
</dbReference>
<accession>A0A2M8KWG0</accession>
<dbReference type="EMBL" id="PFEF01000008">
    <property type="protein sequence ID" value="PJE64247.1"/>
    <property type="molecule type" value="Genomic_DNA"/>
</dbReference>
<evidence type="ECO:0000259" key="4">
    <source>
        <dbReference type="PROSITE" id="PS01031"/>
    </source>
</evidence>
<evidence type="ECO:0000256" key="2">
    <source>
        <dbReference type="RuleBase" id="RU003616"/>
    </source>
</evidence>
<dbReference type="InterPro" id="IPR002068">
    <property type="entry name" value="A-crystallin/Hsp20_dom"/>
</dbReference>
<dbReference type="PANTHER" id="PTHR11527">
    <property type="entry name" value="HEAT-SHOCK PROTEIN 20 FAMILY MEMBER"/>
    <property type="match status" value="1"/>
</dbReference>
<dbReference type="Pfam" id="PF00011">
    <property type="entry name" value="HSP20"/>
    <property type="match status" value="1"/>
</dbReference>